<name>A0A8S9M1X7_BRACR</name>
<organism evidence="2">
    <name type="scientific">Brassica cretica</name>
    <name type="common">Mustard</name>
    <dbReference type="NCBI Taxonomy" id="69181"/>
    <lineage>
        <taxon>Eukaryota</taxon>
        <taxon>Viridiplantae</taxon>
        <taxon>Streptophyta</taxon>
        <taxon>Embryophyta</taxon>
        <taxon>Tracheophyta</taxon>
        <taxon>Spermatophyta</taxon>
        <taxon>Magnoliopsida</taxon>
        <taxon>eudicotyledons</taxon>
        <taxon>Gunneridae</taxon>
        <taxon>Pentapetalae</taxon>
        <taxon>rosids</taxon>
        <taxon>malvids</taxon>
        <taxon>Brassicales</taxon>
        <taxon>Brassicaceae</taxon>
        <taxon>Brassiceae</taxon>
        <taxon>Brassica</taxon>
    </lineage>
</organism>
<comment type="caution">
    <text evidence="2">The sequence shown here is derived from an EMBL/GenBank/DDBJ whole genome shotgun (WGS) entry which is preliminary data.</text>
</comment>
<dbReference type="AlphaFoldDB" id="A0A8S9M1X7"/>
<reference evidence="2" key="1">
    <citation type="submission" date="2019-12" db="EMBL/GenBank/DDBJ databases">
        <title>Genome sequencing and annotation of Brassica cretica.</title>
        <authorList>
            <person name="Studholme D.J."/>
            <person name="Sarris P.F."/>
        </authorList>
    </citation>
    <scope>NUCLEOTIDE SEQUENCE</scope>
    <source>
        <strain evidence="1">PFS-001/15</strain>
        <strain evidence="2">PFS-102/07</strain>
        <tissue evidence="2">Leaf</tissue>
    </source>
</reference>
<proteinExistence type="predicted"/>
<dbReference type="Proteomes" id="UP000712281">
    <property type="component" value="Unassembled WGS sequence"/>
</dbReference>
<evidence type="ECO:0000313" key="2">
    <source>
        <dbReference type="EMBL" id="KAF2611918.1"/>
    </source>
</evidence>
<dbReference type="EMBL" id="QGKW02001660">
    <property type="protein sequence ID" value="KAF2579781.1"/>
    <property type="molecule type" value="Genomic_DNA"/>
</dbReference>
<sequence>MVNLDTSVRTRISAANRSQAEIFQNPPCDTTIKRSDKASTARFRENDAVRLTGQPLQLSDRPCTPSNLQTLESITSQKALRSLMNWGGTYCRGRI</sequence>
<protein>
    <submittedName>
        <fullName evidence="2">Uncharacterized protein</fullName>
    </submittedName>
</protein>
<accession>A0A8S9M1X7</accession>
<gene>
    <name evidence="1" type="ORF">F2Q68_00006081</name>
    <name evidence="2" type="ORF">F2Q70_00012975</name>
</gene>
<dbReference type="EMBL" id="QGKY02000089">
    <property type="protein sequence ID" value="KAF2611918.1"/>
    <property type="molecule type" value="Genomic_DNA"/>
</dbReference>
<evidence type="ECO:0000313" key="1">
    <source>
        <dbReference type="EMBL" id="KAF2579781.1"/>
    </source>
</evidence>